<dbReference type="EMBL" id="CP059567">
    <property type="protein sequence ID" value="QMT40867.1"/>
    <property type="molecule type" value="Genomic_DNA"/>
</dbReference>
<evidence type="ECO:0000313" key="10">
    <source>
        <dbReference type="Proteomes" id="UP000514752"/>
    </source>
</evidence>
<dbReference type="PANTHER" id="PTHR47637">
    <property type="entry name" value="CHAPERONE SURA"/>
    <property type="match status" value="1"/>
</dbReference>
<keyword evidence="4" id="KW-0143">Chaperone</keyword>
<dbReference type="InterPro" id="IPR000297">
    <property type="entry name" value="PPIase_PpiC"/>
</dbReference>
<evidence type="ECO:0000256" key="5">
    <source>
        <dbReference type="ARBA" id="ARBA00023235"/>
    </source>
</evidence>
<accession>A0A7D7SIP2</accession>
<name>A0A7D7SIP2_9NEIS</name>
<keyword evidence="1 7" id="KW-0732">Signal</keyword>
<dbReference type="GO" id="GO:0003755">
    <property type="term" value="F:peptidyl-prolyl cis-trans isomerase activity"/>
    <property type="evidence" value="ECO:0007669"/>
    <property type="project" value="UniProtKB-KW"/>
</dbReference>
<dbReference type="Gene3D" id="3.10.50.40">
    <property type="match status" value="1"/>
</dbReference>
<gene>
    <name evidence="9" type="ORF">H3L94_02075</name>
</gene>
<dbReference type="PANTHER" id="PTHR47637:SF1">
    <property type="entry name" value="CHAPERONE SURA"/>
    <property type="match status" value="1"/>
</dbReference>
<evidence type="ECO:0000256" key="1">
    <source>
        <dbReference type="ARBA" id="ARBA00022729"/>
    </source>
</evidence>
<dbReference type="PROSITE" id="PS50198">
    <property type="entry name" value="PPIC_PPIASE_2"/>
    <property type="match status" value="1"/>
</dbReference>
<evidence type="ECO:0000313" key="9">
    <source>
        <dbReference type="EMBL" id="QMT40867.1"/>
    </source>
</evidence>
<dbReference type="InterPro" id="IPR015391">
    <property type="entry name" value="SurA_N"/>
</dbReference>
<keyword evidence="2" id="KW-0574">Periplasm</keyword>
<dbReference type="SUPFAM" id="SSF54534">
    <property type="entry name" value="FKBP-like"/>
    <property type="match status" value="1"/>
</dbReference>
<sequence length="314" mass="34994">MKLKNLCLALGLSLSFQVASADAVRPVDSIVAVVDNEVITQRELNQAVAYNRSQQDRDTRLSDQELQRQSLMQLVNQSLLVQAGKRNNVNAGDAEVEAEIARIAAARRQSVAQFEAAQMRLGIDRRGLRRQVRDSLIAQKVQQNQIMREARVSDEEVEAVIARNPGAALPEAEPKPQYRAQHILITGDGERAQRLALQVAQEARSGVDFAQLARQYSQDTSAQQGGDLGWMASGETVPEFERAMSALKPGEVSRPVRSQFGWHIIRLNEVRTPNSREDRIRAGVREALVQEKSQAAMQRLLQQLHQGGYVSIRM</sequence>
<dbReference type="PROSITE" id="PS01096">
    <property type="entry name" value="PPIC_PPIASE_1"/>
    <property type="match status" value="1"/>
</dbReference>
<dbReference type="InterPro" id="IPR046357">
    <property type="entry name" value="PPIase_dom_sf"/>
</dbReference>
<dbReference type="InterPro" id="IPR050280">
    <property type="entry name" value="OMP_Chaperone_SurA"/>
</dbReference>
<dbReference type="SUPFAM" id="SSF109998">
    <property type="entry name" value="Triger factor/SurA peptide-binding domain-like"/>
    <property type="match status" value="1"/>
</dbReference>
<reference evidence="9 10" key="1">
    <citation type="submission" date="2020-07" db="EMBL/GenBank/DDBJ databases">
        <title>Genomic diversity of species in the Neisseriaceae family.</title>
        <authorList>
            <person name="Vincent A.T."/>
            <person name="Bernet E."/>
            <person name="Veyrier F.J."/>
        </authorList>
    </citation>
    <scope>NUCLEOTIDE SEQUENCE [LARGE SCALE GENOMIC DNA]</scope>
    <source>
        <strain evidence="9 10">DSM 22244</strain>
    </source>
</reference>
<keyword evidence="5 6" id="KW-0413">Isomerase</keyword>
<feature type="domain" description="PpiC" evidence="8">
    <location>
        <begin position="175"/>
        <end position="269"/>
    </location>
</feature>
<proteinExistence type="predicted"/>
<keyword evidence="3 6" id="KW-0697">Rotamase</keyword>
<dbReference type="KEGG" id="nsg:H3L94_02075"/>
<dbReference type="InterPro" id="IPR023058">
    <property type="entry name" value="PPIase_PpiC_CS"/>
</dbReference>
<dbReference type="Pfam" id="PF00639">
    <property type="entry name" value="Rotamase"/>
    <property type="match status" value="1"/>
</dbReference>
<organism evidence="9 10">
    <name type="scientific">Neisseria shayeganii</name>
    <dbReference type="NCBI Taxonomy" id="607712"/>
    <lineage>
        <taxon>Bacteria</taxon>
        <taxon>Pseudomonadati</taxon>
        <taxon>Pseudomonadota</taxon>
        <taxon>Betaproteobacteria</taxon>
        <taxon>Neisseriales</taxon>
        <taxon>Neisseriaceae</taxon>
        <taxon>Neisseria</taxon>
    </lineage>
</organism>
<feature type="signal peptide" evidence="7">
    <location>
        <begin position="1"/>
        <end position="21"/>
    </location>
</feature>
<dbReference type="Gene3D" id="1.10.4030.10">
    <property type="entry name" value="Porin chaperone SurA, peptide-binding domain"/>
    <property type="match status" value="1"/>
</dbReference>
<dbReference type="InterPro" id="IPR027304">
    <property type="entry name" value="Trigger_fact/SurA_dom_sf"/>
</dbReference>
<evidence type="ECO:0000256" key="4">
    <source>
        <dbReference type="ARBA" id="ARBA00023186"/>
    </source>
</evidence>
<dbReference type="Pfam" id="PF09312">
    <property type="entry name" value="SurA_N"/>
    <property type="match status" value="1"/>
</dbReference>
<evidence type="ECO:0000256" key="6">
    <source>
        <dbReference type="PROSITE-ProRule" id="PRU00278"/>
    </source>
</evidence>
<evidence type="ECO:0000256" key="2">
    <source>
        <dbReference type="ARBA" id="ARBA00022764"/>
    </source>
</evidence>
<feature type="chain" id="PRO_5027714226" evidence="7">
    <location>
        <begin position="22"/>
        <end position="314"/>
    </location>
</feature>
<evidence type="ECO:0000256" key="7">
    <source>
        <dbReference type="SAM" id="SignalP"/>
    </source>
</evidence>
<protein>
    <submittedName>
        <fullName evidence="9">Peptidylprolyl isomerase</fullName>
    </submittedName>
</protein>
<evidence type="ECO:0000259" key="8">
    <source>
        <dbReference type="PROSITE" id="PS50198"/>
    </source>
</evidence>
<evidence type="ECO:0000256" key="3">
    <source>
        <dbReference type="ARBA" id="ARBA00023110"/>
    </source>
</evidence>
<dbReference type="Proteomes" id="UP000514752">
    <property type="component" value="Chromosome"/>
</dbReference>
<dbReference type="AlphaFoldDB" id="A0A7D7SIP2"/>
<dbReference type="RefSeq" id="WP_182122463.1">
    <property type="nucleotide sequence ID" value="NZ_CP059567.1"/>
</dbReference>